<keyword evidence="1" id="KW-0472">Membrane</keyword>
<organism evidence="2 4">
    <name type="scientific">Eikenella corrodens</name>
    <dbReference type="NCBI Taxonomy" id="539"/>
    <lineage>
        <taxon>Bacteria</taxon>
        <taxon>Pseudomonadati</taxon>
        <taxon>Pseudomonadota</taxon>
        <taxon>Betaproteobacteria</taxon>
        <taxon>Neisseriales</taxon>
        <taxon>Neisseriaceae</taxon>
        <taxon>Eikenella</taxon>
    </lineage>
</organism>
<gene>
    <name evidence="3" type="ORF">A7P89_03165</name>
    <name evidence="2" type="ORF">A7P90_04795</name>
</gene>
<proteinExistence type="predicted"/>
<evidence type="ECO:0000313" key="3">
    <source>
        <dbReference type="EMBL" id="OAM23537.1"/>
    </source>
</evidence>
<name>A0A1A9RJB6_EIKCO</name>
<evidence type="ECO:0000256" key="1">
    <source>
        <dbReference type="SAM" id="Phobius"/>
    </source>
</evidence>
<evidence type="ECO:0000313" key="2">
    <source>
        <dbReference type="EMBL" id="OAM19786.1"/>
    </source>
</evidence>
<feature type="transmembrane region" description="Helical" evidence="1">
    <location>
        <begin position="51"/>
        <end position="70"/>
    </location>
</feature>
<reference evidence="4 5" key="1">
    <citation type="submission" date="2016-05" db="EMBL/GenBank/DDBJ databases">
        <title>Draft genome of Corynebacterium afermentans subsp. afermentans LCDC 88199T.</title>
        <authorList>
            <person name="Bernier A.-M."/>
            <person name="Bernard K."/>
        </authorList>
    </citation>
    <scope>NUCLEOTIDE SEQUENCE [LARGE SCALE GENOMIC DNA]</scope>
    <source>
        <strain evidence="4">NML04-0072</strain>
        <strain evidence="5">NML120819</strain>
    </source>
</reference>
<dbReference type="EMBL" id="LXSH01000012">
    <property type="protein sequence ID" value="OAM23537.1"/>
    <property type="molecule type" value="Genomic_DNA"/>
</dbReference>
<keyword evidence="1" id="KW-1133">Transmembrane helix</keyword>
<dbReference type="Proteomes" id="UP000078103">
    <property type="component" value="Unassembled WGS sequence"/>
</dbReference>
<evidence type="ECO:0008006" key="6">
    <source>
        <dbReference type="Google" id="ProtNLM"/>
    </source>
</evidence>
<comment type="caution">
    <text evidence="2">The sequence shown here is derived from an EMBL/GenBank/DDBJ whole genome shotgun (WGS) entry which is preliminary data.</text>
</comment>
<dbReference type="AlphaFoldDB" id="A0A1A9RJB6"/>
<dbReference type="Proteomes" id="UP000077589">
    <property type="component" value="Unassembled WGS sequence"/>
</dbReference>
<sequence>MAIMGLCSITAITEVKTYHNLEYIMEEKENLNGLLSKTYELRDGLKKDYRFALLMEIISILSLILGIIKLNSDEWVLPFVLVLLGFSLFFGYMVVRGFRLLRKTMAVISALEYKLKSEEK</sequence>
<reference evidence="2" key="2">
    <citation type="submission" date="2016-05" db="EMBL/GenBank/DDBJ databases">
        <authorList>
            <person name="Lavstsen T."/>
            <person name="Jespersen J.S."/>
        </authorList>
    </citation>
    <scope>NUCLEOTIDE SEQUENCE</scope>
    <source>
        <strain evidence="2">NML04-0072</strain>
        <strain evidence="3">NML120819</strain>
    </source>
</reference>
<evidence type="ECO:0000313" key="4">
    <source>
        <dbReference type="Proteomes" id="UP000077589"/>
    </source>
</evidence>
<evidence type="ECO:0000313" key="5">
    <source>
        <dbReference type="Proteomes" id="UP000078103"/>
    </source>
</evidence>
<dbReference type="EMBL" id="LXSG01000028">
    <property type="protein sequence ID" value="OAM19786.1"/>
    <property type="molecule type" value="Genomic_DNA"/>
</dbReference>
<feature type="transmembrane region" description="Helical" evidence="1">
    <location>
        <begin position="76"/>
        <end position="95"/>
    </location>
</feature>
<protein>
    <recommendedName>
        <fullName evidence="6">DUF2721 domain-containing protein</fullName>
    </recommendedName>
</protein>
<accession>A0A1A9RJB6</accession>
<keyword evidence="1" id="KW-0812">Transmembrane</keyword>